<sequence length="151" mass="16491">MSKTIWIVVANRVTARIFATESPLGAIDEIETLLHPQGRVQDDVLVTDKPGRTTERAGPGRSATDPDTSQHEHEATVFATEIAQMLTKARNDARYGTLVLAAPPAFLGTLRKAMDAQTRGLVTLELDKDLALLDARALRTHLPERLVRAEG</sequence>
<dbReference type="AlphaFoldDB" id="A0A1G6GK73"/>
<reference evidence="3" key="1">
    <citation type="submission" date="2016-09" db="EMBL/GenBank/DDBJ databases">
        <authorList>
            <person name="Varghese N."/>
            <person name="Submissions S."/>
        </authorList>
    </citation>
    <scope>NUCLEOTIDE SEQUENCE [LARGE SCALE GENOMIC DNA]</scope>
    <source>
        <strain evidence="3">TNe-862</strain>
    </source>
</reference>
<gene>
    <name evidence="2" type="ORF">SAMN05421548_10137</name>
</gene>
<evidence type="ECO:0000256" key="1">
    <source>
        <dbReference type="SAM" id="MobiDB-lite"/>
    </source>
</evidence>
<dbReference type="Proteomes" id="UP000198908">
    <property type="component" value="Unassembled WGS sequence"/>
</dbReference>
<protein>
    <submittedName>
        <fullName evidence="2">Protein required for attachment to host cells</fullName>
    </submittedName>
</protein>
<evidence type="ECO:0000313" key="3">
    <source>
        <dbReference type="Proteomes" id="UP000198908"/>
    </source>
</evidence>
<dbReference type="Pfam" id="PF10116">
    <property type="entry name" value="Host_attach"/>
    <property type="match status" value="1"/>
</dbReference>
<dbReference type="EMBL" id="FMYQ01000001">
    <property type="protein sequence ID" value="SDB82398.1"/>
    <property type="molecule type" value="Genomic_DNA"/>
</dbReference>
<feature type="region of interest" description="Disordered" evidence="1">
    <location>
        <begin position="46"/>
        <end position="72"/>
    </location>
</feature>
<dbReference type="OrthoDB" id="329419at2"/>
<name>A0A1G6GK73_9BURK</name>
<organism evidence="2 3">
    <name type="scientific">Paraburkholderia lycopersici</name>
    <dbReference type="NCBI Taxonomy" id="416944"/>
    <lineage>
        <taxon>Bacteria</taxon>
        <taxon>Pseudomonadati</taxon>
        <taxon>Pseudomonadota</taxon>
        <taxon>Betaproteobacteria</taxon>
        <taxon>Burkholderiales</taxon>
        <taxon>Burkholderiaceae</taxon>
        <taxon>Paraburkholderia</taxon>
    </lineage>
</organism>
<keyword evidence="3" id="KW-1185">Reference proteome</keyword>
<evidence type="ECO:0000313" key="2">
    <source>
        <dbReference type="EMBL" id="SDB82398.1"/>
    </source>
</evidence>
<dbReference type="InterPro" id="IPR019291">
    <property type="entry name" value="Host_attachment_protein"/>
</dbReference>
<proteinExistence type="predicted"/>
<dbReference type="RefSeq" id="WP_091992915.1">
    <property type="nucleotide sequence ID" value="NZ_FMYQ01000001.1"/>
</dbReference>
<accession>A0A1G6GK73</accession>